<dbReference type="RefSeq" id="XP_017297815.1">
    <property type="nucleotide sequence ID" value="XM_017442326.1"/>
</dbReference>
<dbReference type="Proteomes" id="UP000079169">
    <property type="component" value="Unplaced"/>
</dbReference>
<dbReference type="GeneID" id="103505217"/>
<dbReference type="Pfam" id="PF00176">
    <property type="entry name" value="SNF2-rel_dom"/>
    <property type="match status" value="1"/>
</dbReference>
<dbReference type="InterPro" id="IPR027417">
    <property type="entry name" value="P-loop_NTPase"/>
</dbReference>
<organism evidence="2 3">
    <name type="scientific">Diaphorina citri</name>
    <name type="common">Asian citrus psyllid</name>
    <dbReference type="NCBI Taxonomy" id="121845"/>
    <lineage>
        <taxon>Eukaryota</taxon>
        <taxon>Metazoa</taxon>
        <taxon>Ecdysozoa</taxon>
        <taxon>Arthropoda</taxon>
        <taxon>Hexapoda</taxon>
        <taxon>Insecta</taxon>
        <taxon>Pterygota</taxon>
        <taxon>Neoptera</taxon>
        <taxon>Paraneoptera</taxon>
        <taxon>Hemiptera</taxon>
        <taxon>Sternorrhyncha</taxon>
        <taxon>Psylloidea</taxon>
        <taxon>Psyllidae</taxon>
        <taxon>Diaphorininae</taxon>
        <taxon>Diaphorina</taxon>
    </lineage>
</organism>
<reference evidence="3" key="1">
    <citation type="submission" date="2025-08" db="UniProtKB">
        <authorList>
            <consortium name="RefSeq"/>
        </authorList>
    </citation>
    <scope>IDENTIFICATION</scope>
</reference>
<evidence type="ECO:0000259" key="1">
    <source>
        <dbReference type="Pfam" id="PF00176"/>
    </source>
</evidence>
<dbReference type="KEGG" id="dci:103505217"/>
<dbReference type="Gene3D" id="3.40.50.10810">
    <property type="entry name" value="Tandem AAA-ATPase domain"/>
    <property type="match status" value="1"/>
</dbReference>
<gene>
    <name evidence="3" type="primary">LOC103505217</name>
</gene>
<protein>
    <submittedName>
        <fullName evidence="3">SWI/SNF-related matrix-associated actin-dependent regulator of chromatin subfamily A containing DEAD/H box 1 homolog</fullName>
    </submittedName>
</protein>
<dbReference type="PaxDb" id="121845-A0A1S4E6G7"/>
<sequence>MCTLFLQIPGKRPARIAATSDEDEDGLNVLDQKGGEGRVGNGVLKLAGYQLVGLNWLAVMHNQQLCGILADEMGLGKTIQVISFLAYLHEAGLSRPKSPHLIIVPSSTLSNWENEFELWCPMLRVALYYGSLY</sequence>
<dbReference type="STRING" id="121845.A0A1S4E6G7"/>
<dbReference type="InterPro" id="IPR000330">
    <property type="entry name" value="SNF2_N"/>
</dbReference>
<evidence type="ECO:0000313" key="2">
    <source>
        <dbReference type="Proteomes" id="UP000079169"/>
    </source>
</evidence>
<accession>A0A1S4E6G7</accession>
<dbReference type="GO" id="GO:0005524">
    <property type="term" value="F:ATP binding"/>
    <property type="evidence" value="ECO:0007669"/>
    <property type="project" value="InterPro"/>
</dbReference>
<dbReference type="SUPFAM" id="SSF52540">
    <property type="entry name" value="P-loop containing nucleoside triphosphate hydrolases"/>
    <property type="match status" value="1"/>
</dbReference>
<evidence type="ECO:0000313" key="3">
    <source>
        <dbReference type="RefSeq" id="XP_017297815.1"/>
    </source>
</evidence>
<dbReference type="AlphaFoldDB" id="A0A1S4E6G7"/>
<dbReference type="PANTHER" id="PTHR10799">
    <property type="entry name" value="SNF2/RAD54 HELICASE FAMILY"/>
    <property type="match status" value="1"/>
</dbReference>
<feature type="domain" description="SNF2 N-terminal" evidence="1">
    <location>
        <begin position="49"/>
        <end position="130"/>
    </location>
</feature>
<keyword evidence="2" id="KW-1185">Reference proteome</keyword>
<proteinExistence type="predicted"/>
<dbReference type="InterPro" id="IPR038718">
    <property type="entry name" value="SNF2-like_sf"/>
</dbReference>
<name>A0A1S4E6G7_DIACI</name>